<proteinExistence type="predicted"/>
<dbReference type="SUPFAM" id="SSF52949">
    <property type="entry name" value="Macro domain-like"/>
    <property type="match status" value="1"/>
</dbReference>
<dbReference type="AlphaFoldDB" id="A0A059FY91"/>
<accession>A0A059FY91</accession>
<dbReference type="Proteomes" id="UP000025061">
    <property type="component" value="Unassembled WGS sequence"/>
</dbReference>
<dbReference type="InterPro" id="IPR002589">
    <property type="entry name" value="Macro_dom"/>
</dbReference>
<protein>
    <recommendedName>
        <fullName evidence="2">Macro domain-containing protein</fullName>
    </recommendedName>
</protein>
<dbReference type="PATRIC" id="fig|1280951.3.peg.1063"/>
<organism evidence="3 4">
    <name type="scientific">Hyphomonas hirschiana VP5</name>
    <dbReference type="NCBI Taxonomy" id="1280951"/>
    <lineage>
        <taxon>Bacteria</taxon>
        <taxon>Pseudomonadati</taxon>
        <taxon>Pseudomonadota</taxon>
        <taxon>Alphaproteobacteria</taxon>
        <taxon>Hyphomonadales</taxon>
        <taxon>Hyphomonadaceae</taxon>
        <taxon>Hyphomonas</taxon>
    </lineage>
</organism>
<name>A0A059FY91_9PROT</name>
<feature type="region of interest" description="Disordered" evidence="1">
    <location>
        <begin position="1"/>
        <end position="20"/>
    </location>
</feature>
<keyword evidence="4" id="KW-1185">Reference proteome</keyword>
<comment type="caution">
    <text evidence="3">The sequence shown here is derived from an EMBL/GenBank/DDBJ whole genome shotgun (WGS) entry which is preliminary data.</text>
</comment>
<reference evidence="3 4" key="1">
    <citation type="submission" date="2013-04" db="EMBL/GenBank/DDBJ databases">
        <title>Hyphomonas hirschiana VP5 Genome Sequencing.</title>
        <authorList>
            <person name="Lai Q."/>
            <person name="Shao Z."/>
        </authorList>
    </citation>
    <scope>NUCLEOTIDE SEQUENCE [LARGE SCALE GENOMIC DNA]</scope>
    <source>
        <strain evidence="3 4">VP5</strain>
    </source>
</reference>
<feature type="domain" description="Macro" evidence="2">
    <location>
        <begin position="199"/>
        <end position="419"/>
    </location>
</feature>
<evidence type="ECO:0000313" key="4">
    <source>
        <dbReference type="Proteomes" id="UP000025061"/>
    </source>
</evidence>
<dbReference type="PROSITE" id="PS51154">
    <property type="entry name" value="MACRO"/>
    <property type="match status" value="1"/>
</dbReference>
<dbReference type="OrthoDB" id="5379851at2"/>
<gene>
    <name evidence="3" type="ORF">HHI_05255</name>
</gene>
<evidence type="ECO:0000259" key="2">
    <source>
        <dbReference type="PROSITE" id="PS51154"/>
    </source>
</evidence>
<dbReference type="Gene3D" id="3.40.220.10">
    <property type="entry name" value="Leucine Aminopeptidase, subunit E, domain 1"/>
    <property type="match status" value="1"/>
</dbReference>
<sequence length="431" mass="47721">MAFEGKTQGPERPSELEGKTQTGRRCFVILPYPASDEDSQAPDFDAVFEDLIRPVIEDLNLDIIRADRVSRSGLIHKEMIENLLEADVVIADVTLGSPDVFFELGIRQTARRAGTVILRHARSTAPFSISGMRAVDYELEARGGISRQQVIEDCRTLLRTHVRNSLDNPSTDSLVHTLMPGMEVSLPGRIIPDRRYISYRVGPQGPKPSKLIELVTGDLADIDDIDVWVNPENTRMEFGRFHEASVSAAIRYLGSKRDRHGFVRDDMIARLLAQRAGGHQLRTGVEPATALLTEPGMLRKTNKVRLLVHTAAYQGEPGRGYRLIGAYRKCVGNALATIDAENNRFGAKMSPKKALKSVLIPLFGTRSGGESPHERAQGLIQTAQQYLLNWPDSKIERAVFLCHTQADLELAQAALYRLGLRAVSVPRGGRA</sequence>
<dbReference type="EMBL" id="ARYI01000003">
    <property type="protein sequence ID" value="KCZ95537.1"/>
    <property type="molecule type" value="Genomic_DNA"/>
</dbReference>
<dbReference type="InterPro" id="IPR043472">
    <property type="entry name" value="Macro_dom-like"/>
</dbReference>
<evidence type="ECO:0000256" key="1">
    <source>
        <dbReference type="SAM" id="MobiDB-lite"/>
    </source>
</evidence>
<dbReference type="RefSeq" id="WP_011645404.1">
    <property type="nucleotide sequence ID" value="NZ_ARYI01000003.1"/>
</dbReference>
<evidence type="ECO:0000313" key="3">
    <source>
        <dbReference type="EMBL" id="KCZ95537.1"/>
    </source>
</evidence>